<feature type="region of interest" description="Disordered" evidence="3">
    <location>
        <begin position="589"/>
        <end position="633"/>
    </location>
</feature>
<evidence type="ECO:0000256" key="2">
    <source>
        <dbReference type="SAM" id="Coils"/>
    </source>
</evidence>
<dbReference type="AlphaFoldDB" id="M1V7T9"/>
<dbReference type="Proteomes" id="UP000007014">
    <property type="component" value="Chromosome 20"/>
</dbReference>
<evidence type="ECO:0000313" key="5">
    <source>
        <dbReference type="EMBL" id="BAM83370.1"/>
    </source>
</evidence>
<sequence>MGRQVVDSRSFASHGRQRAMRAFASPKRDRKNGRSSKRVRVEAGSLSEQPGASFDETDWMNTRSAAIERDTPRFQSGNDSDSELDGLGNRSAGHNSRRILSGSVSPYDVSASPDASSASELEASHGRAARERRTAANDRVDSSYGADLMADFSASSQSSDSENTELLEMEETRDSDASSALDNDVEADYESASDPGPEDDTDEDEDVHDALWDERPDGRRRSLYYDADTAVREDQLDIDELDEEEAEAMRLQRQQLSRLQAQDFTGGIAVSELARAVDDTAPGGTPRPYAADAASLEATASDHDQVAVREVLRSLSTALQEIIEDLEQLLETAKREQLTTHMERDPLLGLLELKRQLLLNYGTNLAFYLALKAECSSIRDHPVMDRLMEIGVTLDKIRPLEEHVRVRLEALKRAGQQQSTSALRPEFAQGSESDDSLPASNGTSTTDQTDEGATGRYRPLLTTAETYEDERTRRRREQAVARADADQRPYRFEVRQLARELSDKPEQVSLNADPEAMTRDDMRLVRQAEARQAYEEEHLVRLPESKKDRRARRLAEATRGLTAIDSKTRTSGMTDLLSVANRIVEVSQRDQSQVHAMPPKALHAERTSRAVDRHRSDVSSRPSTDSQAAAAAAAASNQVSEAFLQRAQHSTFDQSATDKRAALSAFEGSSAPSDWSSLLYKAAADTMQRKRQKRTQGSAEALVASPDDDLLAENRPRRITDEIRRNRGLTARRPRNAAHRNPRVKRRVRYAEALVRRKGQVRVYDDRTRSVAAAGAYKGETSGINKRTRQSVVLRT</sequence>
<evidence type="ECO:0000259" key="4">
    <source>
        <dbReference type="Pfam" id="PF09368"/>
    </source>
</evidence>
<feature type="region of interest" description="Disordered" evidence="3">
    <location>
        <begin position="415"/>
        <end position="484"/>
    </location>
</feature>
<dbReference type="OrthoDB" id="203440at2759"/>
<keyword evidence="2" id="KW-0175">Coiled coil</keyword>
<dbReference type="STRING" id="280699.M1V7T9"/>
<dbReference type="HOGENOM" id="CLU_353163_0_0_1"/>
<dbReference type="KEGG" id="cme:CYME_CMT432C"/>
<organism evidence="5 6">
    <name type="scientific">Cyanidioschyzon merolae (strain NIES-3377 / 10D)</name>
    <name type="common">Unicellular red alga</name>
    <dbReference type="NCBI Taxonomy" id="280699"/>
    <lineage>
        <taxon>Eukaryota</taxon>
        <taxon>Rhodophyta</taxon>
        <taxon>Bangiophyceae</taxon>
        <taxon>Cyanidiales</taxon>
        <taxon>Cyanidiaceae</taxon>
        <taxon>Cyanidioschyzon</taxon>
    </lineage>
</organism>
<gene>
    <name evidence="5" type="ORF">CYME_CMT432C</name>
</gene>
<keyword evidence="1" id="KW-0597">Phosphoprotein</keyword>
<feature type="compositionally biased region" description="Low complexity" evidence="3">
    <location>
        <begin position="105"/>
        <end position="121"/>
    </location>
</feature>
<feature type="domain" description="Sas10 C-terminal" evidence="4">
    <location>
        <begin position="714"/>
        <end position="792"/>
    </location>
</feature>
<keyword evidence="6" id="KW-1185">Reference proteome</keyword>
<feature type="compositionally biased region" description="Low complexity" evidence="3">
    <location>
        <begin position="150"/>
        <end position="161"/>
    </location>
</feature>
<feature type="compositionally biased region" description="Basic and acidic residues" evidence="3">
    <location>
        <begin position="469"/>
        <end position="484"/>
    </location>
</feature>
<dbReference type="GO" id="GO:0000462">
    <property type="term" value="P:maturation of SSU-rRNA from tricistronic rRNA transcript (SSU-rRNA, 5.8S rRNA, LSU-rRNA)"/>
    <property type="evidence" value="ECO:0007669"/>
    <property type="project" value="TreeGrafter"/>
</dbReference>
<dbReference type="GO" id="GO:0032040">
    <property type="term" value="C:small-subunit processome"/>
    <property type="evidence" value="ECO:0007669"/>
    <property type="project" value="TreeGrafter"/>
</dbReference>
<dbReference type="GeneID" id="16998229"/>
<proteinExistence type="predicted"/>
<evidence type="ECO:0000313" key="6">
    <source>
        <dbReference type="Proteomes" id="UP000007014"/>
    </source>
</evidence>
<dbReference type="PANTHER" id="PTHR13237">
    <property type="entry name" value="SOMETHING ABOUT SILENCING PROTEIN 10-RELATED"/>
    <property type="match status" value="1"/>
</dbReference>
<reference evidence="5 6" key="2">
    <citation type="journal article" date="2007" name="BMC Biol.">
        <title>A 100%-complete sequence reveals unusually simple genomic features in the hot-spring red alga Cyanidioschyzon merolae.</title>
        <authorList>
            <person name="Nozaki H."/>
            <person name="Takano H."/>
            <person name="Misumi O."/>
            <person name="Terasawa K."/>
            <person name="Matsuzaki M."/>
            <person name="Maruyama S."/>
            <person name="Nishida K."/>
            <person name="Yagisawa F."/>
            <person name="Yoshida Y."/>
            <person name="Fujiwara T."/>
            <person name="Takio S."/>
            <person name="Tamura K."/>
            <person name="Chung S.J."/>
            <person name="Nakamura S."/>
            <person name="Kuroiwa H."/>
            <person name="Tanaka K."/>
            <person name="Sato N."/>
            <person name="Kuroiwa T."/>
        </authorList>
    </citation>
    <scope>NUCLEOTIDE SEQUENCE [LARGE SCALE GENOMIC DNA]</scope>
    <source>
        <strain evidence="5 6">10D</strain>
    </source>
</reference>
<protein>
    <submittedName>
        <fullName evidence="5">Similar to charged amino acid rich leucine zipper factor-1</fullName>
    </submittedName>
</protein>
<dbReference type="InterPro" id="IPR007146">
    <property type="entry name" value="Sas10/Utp3/C1D"/>
</dbReference>
<dbReference type="Pfam" id="PF04000">
    <property type="entry name" value="Sas10_Utp3"/>
    <property type="match status" value="1"/>
</dbReference>
<feature type="compositionally biased region" description="Basic and acidic residues" evidence="3">
    <location>
        <begin position="122"/>
        <end position="141"/>
    </location>
</feature>
<feature type="compositionally biased region" description="Acidic residues" evidence="3">
    <location>
        <begin position="183"/>
        <end position="207"/>
    </location>
</feature>
<dbReference type="PANTHER" id="PTHR13237:SF9">
    <property type="entry name" value="NEUROGUIDIN"/>
    <property type="match status" value="1"/>
</dbReference>
<evidence type="ECO:0000256" key="1">
    <source>
        <dbReference type="ARBA" id="ARBA00022553"/>
    </source>
</evidence>
<name>M1V7T9_CYAM1</name>
<evidence type="ECO:0000256" key="3">
    <source>
        <dbReference type="SAM" id="MobiDB-lite"/>
    </source>
</evidence>
<reference evidence="5 6" key="1">
    <citation type="journal article" date="2004" name="Nature">
        <title>Genome sequence of the ultrasmall unicellular red alga Cyanidioschyzon merolae 10D.</title>
        <authorList>
            <person name="Matsuzaki M."/>
            <person name="Misumi O."/>
            <person name="Shin-i T."/>
            <person name="Maruyama S."/>
            <person name="Takahara M."/>
            <person name="Miyagishima S."/>
            <person name="Mori T."/>
            <person name="Nishida K."/>
            <person name="Yagisawa F."/>
            <person name="Nishida K."/>
            <person name="Yoshida Y."/>
            <person name="Nishimura Y."/>
            <person name="Nakao S."/>
            <person name="Kobayashi T."/>
            <person name="Momoyama Y."/>
            <person name="Higashiyama T."/>
            <person name="Minoda A."/>
            <person name="Sano M."/>
            <person name="Nomoto H."/>
            <person name="Oishi K."/>
            <person name="Hayashi H."/>
            <person name="Ohta F."/>
            <person name="Nishizaka S."/>
            <person name="Haga S."/>
            <person name="Miura S."/>
            <person name="Morishita T."/>
            <person name="Kabeya Y."/>
            <person name="Terasawa K."/>
            <person name="Suzuki Y."/>
            <person name="Ishii Y."/>
            <person name="Asakawa S."/>
            <person name="Takano H."/>
            <person name="Ohta N."/>
            <person name="Kuroiwa H."/>
            <person name="Tanaka K."/>
            <person name="Shimizu N."/>
            <person name="Sugano S."/>
            <person name="Sato N."/>
            <person name="Nozaki H."/>
            <person name="Ogasawara N."/>
            <person name="Kohara Y."/>
            <person name="Kuroiwa T."/>
        </authorList>
    </citation>
    <scope>NUCLEOTIDE SEQUENCE [LARGE SCALE GENOMIC DNA]</scope>
    <source>
        <strain evidence="5 6">10D</strain>
    </source>
</reference>
<dbReference type="Pfam" id="PF09368">
    <property type="entry name" value="Sas10"/>
    <property type="match status" value="1"/>
</dbReference>
<dbReference type="RefSeq" id="XP_005539406.1">
    <property type="nucleotide sequence ID" value="XM_005539349.1"/>
</dbReference>
<dbReference type="EMBL" id="AP006502">
    <property type="protein sequence ID" value="BAM83370.1"/>
    <property type="molecule type" value="Genomic_DNA"/>
</dbReference>
<dbReference type="eggNOG" id="KOG3117">
    <property type="taxonomic scope" value="Eukaryota"/>
</dbReference>
<feature type="region of interest" description="Disordered" evidence="3">
    <location>
        <begin position="1"/>
        <end position="214"/>
    </location>
</feature>
<dbReference type="Gramene" id="CMT432CT">
    <property type="protein sequence ID" value="CMT432CT"/>
    <property type="gene ID" value="CMT432C"/>
</dbReference>
<feature type="coiled-coil region" evidence="2">
    <location>
        <begin position="312"/>
        <end position="339"/>
    </location>
</feature>
<dbReference type="OMA" id="EEYIRPQ"/>
<dbReference type="InterPro" id="IPR018972">
    <property type="entry name" value="Sas10_C_dom"/>
</dbReference>
<feature type="compositionally biased region" description="Basic residues" evidence="3">
    <location>
        <begin position="28"/>
        <end position="38"/>
    </location>
</feature>
<feature type="compositionally biased region" description="Basic and acidic residues" evidence="3">
    <location>
        <begin position="602"/>
        <end position="618"/>
    </location>
</feature>
<accession>M1V7T9</accession>
<feature type="compositionally biased region" description="Polar residues" evidence="3">
    <location>
        <begin position="438"/>
        <end position="447"/>
    </location>
</feature>